<evidence type="ECO:0000313" key="1">
    <source>
        <dbReference type="EMBL" id="GMR55357.1"/>
    </source>
</evidence>
<dbReference type="AlphaFoldDB" id="A0AAN5D459"/>
<organism evidence="1 2">
    <name type="scientific">Pristionchus mayeri</name>
    <dbReference type="NCBI Taxonomy" id="1317129"/>
    <lineage>
        <taxon>Eukaryota</taxon>
        <taxon>Metazoa</taxon>
        <taxon>Ecdysozoa</taxon>
        <taxon>Nematoda</taxon>
        <taxon>Chromadorea</taxon>
        <taxon>Rhabditida</taxon>
        <taxon>Rhabditina</taxon>
        <taxon>Diplogasteromorpha</taxon>
        <taxon>Diplogasteroidea</taxon>
        <taxon>Neodiplogasteridae</taxon>
        <taxon>Pristionchus</taxon>
    </lineage>
</organism>
<keyword evidence="2" id="KW-1185">Reference proteome</keyword>
<comment type="caution">
    <text evidence="1">The sequence shown here is derived from an EMBL/GenBank/DDBJ whole genome shotgun (WGS) entry which is preliminary data.</text>
</comment>
<reference evidence="2" key="1">
    <citation type="submission" date="2022-10" db="EMBL/GenBank/DDBJ databases">
        <title>Genome assembly of Pristionchus species.</title>
        <authorList>
            <person name="Yoshida K."/>
            <person name="Sommer R.J."/>
        </authorList>
    </citation>
    <scope>NUCLEOTIDE SEQUENCE [LARGE SCALE GENOMIC DNA]</scope>
    <source>
        <strain evidence="2">RS5460</strain>
    </source>
</reference>
<evidence type="ECO:0000313" key="2">
    <source>
        <dbReference type="Proteomes" id="UP001328107"/>
    </source>
</evidence>
<name>A0AAN5D459_9BILA</name>
<sequence length="64" mass="6972">ILSGHDKVTVEFRMRILRIERATSNEETLPPIMSGTTTSRATSIADLGIFAAPNDMTNVILKIG</sequence>
<dbReference type="EMBL" id="BTRK01000005">
    <property type="protein sequence ID" value="GMR55357.1"/>
    <property type="molecule type" value="Genomic_DNA"/>
</dbReference>
<feature type="non-terminal residue" evidence="1">
    <location>
        <position position="1"/>
    </location>
</feature>
<proteinExistence type="predicted"/>
<feature type="non-terminal residue" evidence="1">
    <location>
        <position position="64"/>
    </location>
</feature>
<dbReference type="Proteomes" id="UP001328107">
    <property type="component" value="Unassembled WGS sequence"/>
</dbReference>
<gene>
    <name evidence="1" type="ORF">PMAYCL1PPCAC_25552</name>
</gene>
<protein>
    <submittedName>
        <fullName evidence="1">Uncharacterized protein</fullName>
    </submittedName>
</protein>
<accession>A0AAN5D459</accession>